<feature type="non-terminal residue" evidence="2">
    <location>
        <position position="1"/>
    </location>
</feature>
<dbReference type="SUPFAM" id="SSF53098">
    <property type="entry name" value="Ribonuclease H-like"/>
    <property type="match status" value="1"/>
</dbReference>
<dbReference type="InterPro" id="IPR012337">
    <property type="entry name" value="RNaseH-like_sf"/>
</dbReference>
<dbReference type="Pfam" id="PF13333">
    <property type="entry name" value="rve_2"/>
    <property type="match status" value="1"/>
</dbReference>
<dbReference type="InterPro" id="IPR001584">
    <property type="entry name" value="Integrase_cat-core"/>
</dbReference>
<evidence type="ECO:0000259" key="1">
    <source>
        <dbReference type="Pfam" id="PF13333"/>
    </source>
</evidence>
<feature type="domain" description="Integrase catalytic" evidence="1">
    <location>
        <begin position="4"/>
        <end position="59"/>
    </location>
</feature>
<protein>
    <submittedName>
        <fullName evidence="2">IS3 family transposase</fullName>
    </submittedName>
</protein>
<sequence>AVVETFFKTIKTELVWRTSFATRKEATNMIAHYIDDFYNPRRRHSTLGYISPIQFESMTG</sequence>
<dbReference type="PANTHER" id="PTHR46889">
    <property type="entry name" value="TRANSPOSASE INSF FOR INSERTION SEQUENCE IS3B-RELATED"/>
    <property type="match status" value="1"/>
</dbReference>
<evidence type="ECO:0000313" key="3">
    <source>
        <dbReference type="Proteomes" id="UP001595444"/>
    </source>
</evidence>
<dbReference type="RefSeq" id="WP_380082518.1">
    <property type="nucleotide sequence ID" value="NZ_JBHRSL010000004.1"/>
</dbReference>
<dbReference type="InterPro" id="IPR050900">
    <property type="entry name" value="Transposase_IS3/IS150/IS904"/>
</dbReference>
<accession>A0ABV7D3Z5</accession>
<proteinExistence type="predicted"/>
<reference evidence="3" key="1">
    <citation type="journal article" date="2019" name="Int. J. Syst. Evol. Microbiol.">
        <title>The Global Catalogue of Microorganisms (GCM) 10K type strain sequencing project: providing services to taxonomists for standard genome sequencing and annotation.</title>
        <authorList>
            <consortium name="The Broad Institute Genomics Platform"/>
            <consortium name="The Broad Institute Genome Sequencing Center for Infectious Disease"/>
            <person name="Wu L."/>
            <person name="Ma J."/>
        </authorList>
    </citation>
    <scope>NUCLEOTIDE SEQUENCE [LARGE SCALE GENOMIC DNA]</scope>
    <source>
        <strain evidence="3">KCTC 62164</strain>
    </source>
</reference>
<keyword evidence="3" id="KW-1185">Reference proteome</keyword>
<dbReference type="Proteomes" id="UP001595444">
    <property type="component" value="Unassembled WGS sequence"/>
</dbReference>
<gene>
    <name evidence="2" type="ORF">ACFOKA_06455</name>
</gene>
<dbReference type="EMBL" id="JBHRSL010000004">
    <property type="protein sequence ID" value="MFC3051536.1"/>
    <property type="molecule type" value="Genomic_DNA"/>
</dbReference>
<organism evidence="2 3">
    <name type="scientific">Kordiimonas pumila</name>
    <dbReference type="NCBI Taxonomy" id="2161677"/>
    <lineage>
        <taxon>Bacteria</taxon>
        <taxon>Pseudomonadati</taxon>
        <taxon>Pseudomonadota</taxon>
        <taxon>Alphaproteobacteria</taxon>
        <taxon>Kordiimonadales</taxon>
        <taxon>Kordiimonadaceae</taxon>
        <taxon>Kordiimonas</taxon>
    </lineage>
</organism>
<dbReference type="PANTHER" id="PTHR46889:SF4">
    <property type="entry name" value="TRANSPOSASE INSO FOR INSERTION SEQUENCE ELEMENT IS911B-RELATED"/>
    <property type="match status" value="1"/>
</dbReference>
<comment type="caution">
    <text evidence="2">The sequence shown here is derived from an EMBL/GenBank/DDBJ whole genome shotgun (WGS) entry which is preliminary data.</text>
</comment>
<name>A0ABV7D3Z5_9PROT</name>
<evidence type="ECO:0000313" key="2">
    <source>
        <dbReference type="EMBL" id="MFC3051536.1"/>
    </source>
</evidence>